<evidence type="ECO:0000256" key="2">
    <source>
        <dbReference type="ARBA" id="ARBA00009347"/>
    </source>
</evidence>
<dbReference type="InterPro" id="IPR036250">
    <property type="entry name" value="AcylCo_DH-like_C"/>
</dbReference>
<evidence type="ECO:0000256" key="1">
    <source>
        <dbReference type="ARBA" id="ARBA00001974"/>
    </source>
</evidence>
<dbReference type="PANTHER" id="PTHR43884:SF20">
    <property type="entry name" value="ACYL-COA DEHYDROGENASE FADE28"/>
    <property type="match status" value="1"/>
</dbReference>
<keyword evidence="9" id="KW-1185">Reference proteome</keyword>
<evidence type="ECO:0000259" key="6">
    <source>
        <dbReference type="Pfam" id="PF00441"/>
    </source>
</evidence>
<evidence type="ECO:0000313" key="8">
    <source>
        <dbReference type="EMBL" id="KMS52054.1"/>
    </source>
</evidence>
<evidence type="ECO:0000313" key="9">
    <source>
        <dbReference type="Proteomes" id="UP000052268"/>
    </source>
</evidence>
<dbReference type="SUPFAM" id="SSF47203">
    <property type="entry name" value="Acyl-CoA dehydrogenase C-terminal domain-like"/>
    <property type="match status" value="1"/>
</dbReference>
<comment type="caution">
    <text evidence="8">The sequence shown here is derived from an EMBL/GenBank/DDBJ whole genome shotgun (WGS) entry which is preliminary data.</text>
</comment>
<keyword evidence="5" id="KW-0560">Oxidoreductase</keyword>
<evidence type="ECO:0008006" key="10">
    <source>
        <dbReference type="Google" id="ProtNLM"/>
    </source>
</evidence>
<reference evidence="8 9" key="1">
    <citation type="journal article" date="2015" name="G3 (Bethesda)">
        <title>Insights into Ongoing Evolution of the Hexachlorocyclohexane Catabolic Pathway from Comparative Genomics of Ten Sphingomonadaceae Strains.</title>
        <authorList>
            <person name="Pearce S.L."/>
            <person name="Oakeshott J.G."/>
            <person name="Pandey G."/>
        </authorList>
    </citation>
    <scope>NUCLEOTIDE SEQUENCE [LARGE SCALE GENOMIC DNA]</scope>
    <source>
        <strain evidence="8 9">LL02</strain>
    </source>
</reference>
<accession>A0A0J7XK76</accession>
<dbReference type="PATRIC" id="fig|1114963.3.peg.4243"/>
<dbReference type="SUPFAM" id="SSF56645">
    <property type="entry name" value="Acyl-CoA dehydrogenase NM domain-like"/>
    <property type="match status" value="1"/>
</dbReference>
<dbReference type="InterPro" id="IPR013786">
    <property type="entry name" value="AcylCoA_DH/ox_N"/>
</dbReference>
<dbReference type="InterPro" id="IPR009075">
    <property type="entry name" value="AcylCo_DH/oxidase_C"/>
</dbReference>
<evidence type="ECO:0000256" key="3">
    <source>
        <dbReference type="ARBA" id="ARBA00022630"/>
    </source>
</evidence>
<dbReference type="Pfam" id="PF00441">
    <property type="entry name" value="Acyl-CoA_dh_1"/>
    <property type="match status" value="1"/>
</dbReference>
<dbReference type="Pfam" id="PF02771">
    <property type="entry name" value="Acyl-CoA_dh_N"/>
    <property type="match status" value="1"/>
</dbReference>
<protein>
    <recommendedName>
        <fullName evidence="10">Acyl-CoA dehydrogenase</fullName>
    </recommendedName>
</protein>
<dbReference type="InterPro" id="IPR009100">
    <property type="entry name" value="AcylCoA_DH/oxidase_NM_dom_sf"/>
</dbReference>
<comment type="cofactor">
    <cofactor evidence="1">
        <name>FAD</name>
        <dbReference type="ChEBI" id="CHEBI:57692"/>
    </cofactor>
</comment>
<dbReference type="Gene3D" id="1.20.140.10">
    <property type="entry name" value="Butyryl-CoA Dehydrogenase, subunit A, domain 3"/>
    <property type="match status" value="1"/>
</dbReference>
<dbReference type="Proteomes" id="UP000052268">
    <property type="component" value="Unassembled WGS sequence"/>
</dbReference>
<dbReference type="Gene3D" id="1.10.540.10">
    <property type="entry name" value="Acyl-CoA dehydrogenase/oxidase, N-terminal domain"/>
    <property type="match status" value="1"/>
</dbReference>
<organism evidence="8 9">
    <name type="scientific">Novosphingobium barchaimii LL02</name>
    <dbReference type="NCBI Taxonomy" id="1114963"/>
    <lineage>
        <taxon>Bacteria</taxon>
        <taxon>Pseudomonadati</taxon>
        <taxon>Pseudomonadota</taxon>
        <taxon>Alphaproteobacteria</taxon>
        <taxon>Sphingomonadales</taxon>
        <taxon>Sphingomonadaceae</taxon>
        <taxon>Novosphingobium</taxon>
    </lineage>
</organism>
<evidence type="ECO:0000259" key="7">
    <source>
        <dbReference type="Pfam" id="PF02771"/>
    </source>
</evidence>
<evidence type="ECO:0000256" key="5">
    <source>
        <dbReference type="ARBA" id="ARBA00023002"/>
    </source>
</evidence>
<name>A0A0J7XK76_9SPHN</name>
<evidence type="ECO:0000256" key="4">
    <source>
        <dbReference type="ARBA" id="ARBA00022827"/>
    </source>
</evidence>
<dbReference type="GO" id="GO:0003995">
    <property type="term" value="F:acyl-CoA dehydrogenase activity"/>
    <property type="evidence" value="ECO:0007669"/>
    <property type="project" value="TreeGrafter"/>
</dbReference>
<sequence length="323" mass="34158">MYLAPDGDELAIIDAAADFLSDAMSISRLHTSAAADLGAPLRQALGEMGWFALSVAESSGGSGLSAVEHVLFFREAGRQCAPLDLLAQCLAANTVMDPALRASIAGGEVGVGLMVADGGDYRIFGSPDARFGLLVTETASAIYVLEGVPSSSRCALDPANSMRMVAELPAPLETLDGPDIWRLGQLGTAAMLIGIAEAALDQAVDYAKVRETFGRKIGSWQAVRHPCADMAVRLEAARSELWYAATATKERRSDAEMHVNAAKHLANVAGLSNADTNIQLHGGIGITDEHDAHLLLKHSMVLSRIFGSKRSLLSRLLDAHLEN</sequence>
<feature type="domain" description="Acyl-CoA dehydrogenase/oxidase C-terminal" evidence="6">
    <location>
        <begin position="186"/>
        <end position="310"/>
    </location>
</feature>
<proteinExistence type="inferred from homology"/>
<dbReference type="GO" id="GO:0050660">
    <property type="term" value="F:flavin adenine dinucleotide binding"/>
    <property type="evidence" value="ECO:0007669"/>
    <property type="project" value="InterPro"/>
</dbReference>
<keyword evidence="3" id="KW-0285">Flavoprotein</keyword>
<keyword evidence="4" id="KW-0274">FAD</keyword>
<feature type="domain" description="Acyl-CoA dehydrogenase/oxidase N-terminal" evidence="7">
    <location>
        <begin position="8"/>
        <end position="95"/>
    </location>
</feature>
<dbReference type="AlphaFoldDB" id="A0A0J7XK76"/>
<dbReference type="PANTHER" id="PTHR43884">
    <property type="entry name" value="ACYL-COA DEHYDROGENASE"/>
    <property type="match status" value="1"/>
</dbReference>
<dbReference type="InterPro" id="IPR037069">
    <property type="entry name" value="AcylCoA_DH/ox_N_sf"/>
</dbReference>
<dbReference type="EMBL" id="JACU01000010">
    <property type="protein sequence ID" value="KMS52054.1"/>
    <property type="molecule type" value="Genomic_DNA"/>
</dbReference>
<gene>
    <name evidence="8" type="ORF">V474_03095</name>
</gene>
<comment type="similarity">
    <text evidence="2">Belongs to the acyl-CoA dehydrogenase family.</text>
</comment>